<evidence type="ECO:0000313" key="3">
    <source>
        <dbReference type="EMBL" id="RRO86390.1"/>
    </source>
</evidence>
<dbReference type="Pfam" id="PF07687">
    <property type="entry name" value="M20_dimer"/>
    <property type="match status" value="1"/>
</dbReference>
<feature type="binding site" evidence="1">
    <location>
        <position position="160"/>
    </location>
    <ligand>
        <name>Mn(2+)</name>
        <dbReference type="ChEBI" id="CHEBI:29035"/>
        <label>2</label>
    </ligand>
</feature>
<dbReference type="SUPFAM" id="SSF55031">
    <property type="entry name" value="Bacterial exopeptidase dimerisation domain"/>
    <property type="match status" value="1"/>
</dbReference>
<comment type="caution">
    <text evidence="3">The sequence shown here is derived from an EMBL/GenBank/DDBJ whole genome shotgun (WGS) entry which is preliminary data.</text>
</comment>
<evidence type="ECO:0000313" key="4">
    <source>
        <dbReference type="Proteomes" id="UP000276526"/>
    </source>
</evidence>
<dbReference type="GO" id="GO:0046872">
    <property type="term" value="F:metal ion binding"/>
    <property type="evidence" value="ECO:0007669"/>
    <property type="project" value="UniProtKB-KW"/>
</dbReference>
<dbReference type="InterPro" id="IPR002933">
    <property type="entry name" value="Peptidase_M20"/>
</dbReference>
<feature type="binding site" evidence="1">
    <location>
        <position position="126"/>
    </location>
    <ligand>
        <name>Mn(2+)</name>
        <dbReference type="ChEBI" id="CHEBI:29035"/>
        <label>2</label>
    </ligand>
</feature>
<protein>
    <submittedName>
        <fullName evidence="3">Amidohydrolase</fullName>
    </submittedName>
</protein>
<proteinExistence type="predicted"/>
<dbReference type="PIRSF" id="PIRSF005962">
    <property type="entry name" value="Pept_M20D_amidohydro"/>
    <property type="match status" value="1"/>
</dbReference>
<feature type="domain" description="Peptidase M20 dimerisation" evidence="2">
    <location>
        <begin position="219"/>
        <end position="311"/>
    </location>
</feature>
<organism evidence="3 4">
    <name type="scientific">Corynebacterium bovis</name>
    <dbReference type="NCBI Taxonomy" id="36808"/>
    <lineage>
        <taxon>Bacteria</taxon>
        <taxon>Bacillati</taxon>
        <taxon>Actinomycetota</taxon>
        <taxon>Actinomycetes</taxon>
        <taxon>Mycobacteriales</taxon>
        <taxon>Corynebacteriaceae</taxon>
        <taxon>Corynebacterium</taxon>
    </lineage>
</organism>
<dbReference type="SUPFAM" id="SSF53187">
    <property type="entry name" value="Zn-dependent exopeptidases"/>
    <property type="match status" value="1"/>
</dbReference>
<name>A0A3R8PHC7_9CORY</name>
<keyword evidence="1" id="KW-0464">Manganese</keyword>
<accession>A0A3R8PHC7</accession>
<dbReference type="NCBIfam" id="TIGR01891">
    <property type="entry name" value="amidohydrolases"/>
    <property type="match status" value="1"/>
</dbReference>
<dbReference type="GO" id="GO:0016787">
    <property type="term" value="F:hydrolase activity"/>
    <property type="evidence" value="ECO:0007669"/>
    <property type="project" value="UniProtKB-KW"/>
</dbReference>
<sequence>MSTDTDLTDRIDAAARDVEDDVIEWRHHIHSHPELSNREERTASFIVDRLRDFGYDDVTTDIAGHGVAAVLHGGAEPDDGHRRTVLLRADIDALPVREETDEDFASDVVDEDYPGGPFPVAHACGHDCHTAMLLGAAKVLREVADDLQGDVVLVFQPAEEGPPVDEDGGARPMLAALEDDVLADLDAAPTMAFGMHVAPGPSGWICYARDVQNASSELVKITVTGEQVHGSQPWSGRDPMPPAAEIVTAMGQVYRRIDAQDAVTVSIGHIEDEGRFNIVGESVTMWGTVRCLADGVMDRVNEIIEQTVTHIPEAYGCSGEVEFLQQVPPVVNDGGWIDAVLPTLERVAGEDGHVVEVPASMGYDDVSEFINAYGGVYALLGVQDVTVDGDGEPVPEDGGRGLVPNHSPRFYANDDALLTGVRMHAHVALDHLRGALEPEED</sequence>
<feature type="binding site" evidence="1">
    <location>
        <position position="196"/>
    </location>
    <ligand>
        <name>Mn(2+)</name>
        <dbReference type="ChEBI" id="CHEBI:29035"/>
        <label>2</label>
    </ligand>
</feature>
<dbReference type="Gene3D" id="3.30.70.360">
    <property type="match status" value="1"/>
</dbReference>
<dbReference type="InterPro" id="IPR036264">
    <property type="entry name" value="Bact_exopeptidase_dim_dom"/>
</dbReference>
<dbReference type="Gene3D" id="3.40.630.10">
    <property type="entry name" value="Zn peptidases"/>
    <property type="match status" value="1"/>
</dbReference>
<evidence type="ECO:0000259" key="2">
    <source>
        <dbReference type="Pfam" id="PF07687"/>
    </source>
</evidence>
<feature type="binding site" evidence="1">
    <location>
        <position position="124"/>
    </location>
    <ligand>
        <name>Mn(2+)</name>
        <dbReference type="ChEBI" id="CHEBI:29035"/>
        <label>2</label>
    </ligand>
</feature>
<keyword evidence="1" id="KW-0479">Metal-binding</keyword>
<evidence type="ECO:0000256" key="1">
    <source>
        <dbReference type="PIRSR" id="PIRSR005962-1"/>
    </source>
</evidence>
<dbReference type="PANTHER" id="PTHR11014">
    <property type="entry name" value="PEPTIDASE M20 FAMILY MEMBER"/>
    <property type="match status" value="1"/>
</dbReference>
<dbReference type="PANTHER" id="PTHR11014:SF63">
    <property type="entry name" value="METALLOPEPTIDASE, PUTATIVE (AFU_ORTHOLOGUE AFUA_6G09600)-RELATED"/>
    <property type="match status" value="1"/>
</dbReference>
<keyword evidence="3" id="KW-0378">Hydrolase</keyword>
<reference evidence="3 4" key="1">
    <citation type="submission" date="2018-01" db="EMBL/GenBank/DDBJ databases">
        <title>Twenty Corynebacterium bovis Genomes.</title>
        <authorList>
            <person name="Gulvik C.A."/>
        </authorList>
    </citation>
    <scope>NUCLEOTIDE SEQUENCE [LARGE SCALE GENOMIC DNA]</scope>
    <source>
        <strain evidence="3 4">F6900</strain>
    </source>
</reference>
<dbReference type="Proteomes" id="UP000276526">
    <property type="component" value="Unassembled WGS sequence"/>
</dbReference>
<feature type="binding site" evidence="1">
    <location>
        <position position="406"/>
    </location>
    <ligand>
        <name>Mn(2+)</name>
        <dbReference type="ChEBI" id="CHEBI:29035"/>
        <label>2</label>
    </ligand>
</feature>
<dbReference type="RefSeq" id="WP_125207223.1">
    <property type="nucleotide sequence ID" value="NZ_PQNK01000010.1"/>
</dbReference>
<dbReference type="Pfam" id="PF01546">
    <property type="entry name" value="Peptidase_M20"/>
    <property type="match status" value="1"/>
</dbReference>
<gene>
    <name evidence="3" type="ORF">CXF48_07225</name>
</gene>
<dbReference type="InterPro" id="IPR011650">
    <property type="entry name" value="Peptidase_M20_dimer"/>
</dbReference>
<dbReference type="InterPro" id="IPR017439">
    <property type="entry name" value="Amidohydrolase"/>
</dbReference>
<dbReference type="EMBL" id="PQNK01000010">
    <property type="protein sequence ID" value="RRO86390.1"/>
    <property type="molecule type" value="Genomic_DNA"/>
</dbReference>
<dbReference type="AlphaFoldDB" id="A0A3R8PHC7"/>
<comment type="cofactor">
    <cofactor evidence="1">
        <name>Mn(2+)</name>
        <dbReference type="ChEBI" id="CHEBI:29035"/>
    </cofactor>
    <text evidence="1">The Mn(2+) ion enhances activity.</text>
</comment>